<dbReference type="SUPFAM" id="SSF54913">
    <property type="entry name" value="GlnB-like"/>
    <property type="match status" value="1"/>
</dbReference>
<dbReference type="PANTHER" id="PTHR35983:SF1">
    <property type="entry name" value="UPF0166 PROTEIN TM_0021"/>
    <property type="match status" value="1"/>
</dbReference>
<dbReference type="Pfam" id="PF02641">
    <property type="entry name" value="DUF190"/>
    <property type="match status" value="1"/>
</dbReference>
<accession>A0ABW2Q7F9</accession>
<dbReference type="EMBL" id="JBHTCQ010000002">
    <property type="protein sequence ID" value="MFC7405438.1"/>
    <property type="molecule type" value="Genomic_DNA"/>
</dbReference>
<reference evidence="3" key="1">
    <citation type="journal article" date="2019" name="Int. J. Syst. Evol. Microbiol.">
        <title>The Global Catalogue of Microorganisms (GCM) 10K type strain sequencing project: providing services to taxonomists for standard genome sequencing and annotation.</title>
        <authorList>
            <consortium name="The Broad Institute Genomics Platform"/>
            <consortium name="The Broad Institute Genome Sequencing Center for Infectious Disease"/>
            <person name="Wu L."/>
            <person name="Ma J."/>
        </authorList>
    </citation>
    <scope>NUCLEOTIDE SEQUENCE [LARGE SCALE GENOMIC DNA]</scope>
    <source>
        <strain evidence="3">JCM 1490</strain>
    </source>
</reference>
<gene>
    <name evidence="2" type="ORF">ACFQQL_09995</name>
</gene>
<dbReference type="Proteomes" id="UP001596455">
    <property type="component" value="Unassembled WGS sequence"/>
</dbReference>
<evidence type="ECO:0000256" key="1">
    <source>
        <dbReference type="ARBA" id="ARBA00010554"/>
    </source>
</evidence>
<comment type="similarity">
    <text evidence="1">Belongs to the UPF0166 family.</text>
</comment>
<organism evidence="2 3">
    <name type="scientific">Georgenia alba</name>
    <dbReference type="NCBI Taxonomy" id="2233858"/>
    <lineage>
        <taxon>Bacteria</taxon>
        <taxon>Bacillati</taxon>
        <taxon>Actinomycetota</taxon>
        <taxon>Actinomycetes</taxon>
        <taxon>Micrococcales</taxon>
        <taxon>Bogoriellaceae</taxon>
        <taxon>Georgenia</taxon>
    </lineage>
</organism>
<comment type="caution">
    <text evidence="2">The sequence shown here is derived from an EMBL/GenBank/DDBJ whole genome shotgun (WGS) entry which is preliminary data.</text>
</comment>
<dbReference type="InterPro" id="IPR011322">
    <property type="entry name" value="N-reg_PII-like_a/b"/>
</dbReference>
<sequence>MTEPAQALRLTVLVGESDQWKHRPVYAEIVRRAQEAGLVGAAVFRGVDGYGALDRVHPSPVLGLDEDRPVSVVIVDTPAAVRAFLPRLDGLVTVGEAVLEEVEVIRTFGKRHRGGAAS</sequence>
<proteinExistence type="inferred from homology"/>
<dbReference type="PANTHER" id="PTHR35983">
    <property type="entry name" value="UPF0166 PROTEIN TM_0021"/>
    <property type="match status" value="1"/>
</dbReference>
<evidence type="ECO:0000313" key="2">
    <source>
        <dbReference type="EMBL" id="MFC7405438.1"/>
    </source>
</evidence>
<name>A0ABW2Q7F9_9MICO</name>
<dbReference type="RefSeq" id="WP_382393876.1">
    <property type="nucleotide sequence ID" value="NZ_JBHTCQ010000002.1"/>
</dbReference>
<dbReference type="InterPro" id="IPR015867">
    <property type="entry name" value="N-reg_PII/ATP_PRibTrfase_C"/>
</dbReference>
<evidence type="ECO:0000313" key="3">
    <source>
        <dbReference type="Proteomes" id="UP001596455"/>
    </source>
</evidence>
<keyword evidence="3" id="KW-1185">Reference proteome</keyword>
<protein>
    <submittedName>
        <fullName evidence="2">DUF190 domain-containing protein</fullName>
    </submittedName>
</protein>
<dbReference type="Gene3D" id="3.30.70.120">
    <property type="match status" value="1"/>
</dbReference>
<dbReference type="InterPro" id="IPR003793">
    <property type="entry name" value="UPF0166"/>
</dbReference>